<dbReference type="OrthoDB" id="6995709at2"/>
<gene>
    <name evidence="1" type="ORF">DM813_04305</name>
</gene>
<dbReference type="Proteomes" id="UP000288983">
    <property type="component" value="Unassembled WGS sequence"/>
</dbReference>
<dbReference type="AlphaFoldDB" id="A0A443ZVX4"/>
<proteinExistence type="predicted"/>
<evidence type="ECO:0000313" key="1">
    <source>
        <dbReference type="EMBL" id="RWU24970.1"/>
    </source>
</evidence>
<comment type="caution">
    <text evidence="1">The sequence shown here is derived from an EMBL/GenBank/DDBJ whole genome shotgun (WGS) entry which is preliminary data.</text>
</comment>
<sequence>MSSPLGNAVAELKFERDFTCWRGREFDEFYQCSVTGIDGGAVRIELDSIGFEVSADVAEAIAFSLSEAATVVKNTDIETMTGARREECLLPRKYRLAHGRWLFSATGVVHVSNASDGLLDEGCCGDTRVTVRTIEEGGFELEFEWMGYSFSPVDAAWLQGKLLEASQQDSISYPRARLLEPGCPVLNLR</sequence>
<protein>
    <submittedName>
        <fullName evidence="1">Uncharacterized protein</fullName>
    </submittedName>
</protein>
<organism evidence="1 2">
    <name type="scientific">Pseudomonas alkylphenolica</name>
    <dbReference type="NCBI Taxonomy" id="237609"/>
    <lineage>
        <taxon>Bacteria</taxon>
        <taxon>Pseudomonadati</taxon>
        <taxon>Pseudomonadota</taxon>
        <taxon>Gammaproteobacteria</taxon>
        <taxon>Pseudomonadales</taxon>
        <taxon>Pseudomonadaceae</taxon>
        <taxon>Pseudomonas</taxon>
    </lineage>
</organism>
<dbReference type="EMBL" id="QJRG01000034">
    <property type="protein sequence ID" value="RWU24970.1"/>
    <property type="molecule type" value="Genomic_DNA"/>
</dbReference>
<accession>A0A443ZVX4</accession>
<dbReference type="RefSeq" id="WP_128322183.1">
    <property type="nucleotide sequence ID" value="NZ_QJRG01000034.1"/>
</dbReference>
<name>A0A443ZVX4_9PSED</name>
<evidence type="ECO:0000313" key="2">
    <source>
        <dbReference type="Proteomes" id="UP000288983"/>
    </source>
</evidence>
<reference evidence="1 2" key="1">
    <citation type="submission" date="2018-06" db="EMBL/GenBank/DDBJ databases">
        <title>Bacteria isolated from soil of Wuhan.</title>
        <authorList>
            <person name="Wei X."/>
            <person name="Chunhua H."/>
        </authorList>
    </citation>
    <scope>NUCLEOTIDE SEQUENCE [LARGE SCALE GENOMIC DNA]</scope>
    <source>
        <strain evidence="2">xwS2</strain>
    </source>
</reference>